<sequence>MVISKSRQIIIKGISGSPGICIGKAYIVDKEGVNLIKRYPVSDALVPKEIDRFKQAVLKAKNDHAKIIEALDDDIGENLNILETHMVLFKDKMLYGKTIDIITSEKINAEWALRKVSRKVKAMFQQIDDKYLQARVNDIVQVSDKIMSYLIGAQDIKISDINKRVIIVAHDLSPADASQIQLERIKGFVTDRGGKDSHTSIVAKSLKIPSVLGLGRATINVKNDDILIVDGSSGTLIINPDEDTLFEYEARLARFEKYRAGLERESHLPAVTKDGRSLNLMANIELVEEVVAVKDYGAIDIGLFRTEFLYLDLKRFPTEDELLCKYKELVELMSPQSVTIRTLDINGDKVNPYLSTVEEANPSLGLRAVRFCLENEDIFITQLKAILRAAAFGNIKLLIPMISCVEEIIQVKQVINKAILELDHEDKIFNKDIPLGIMIEVPSAVIMAEYLAEHVDFFSIGTNDLIQYSMAIDRRNRRVAHLYQALNPAVLKMIKMTYDSAKKKGIDLVMCGEMAGDPINLPVLVGMGLSNFSMNPASIPAVKKLIRDLDTQKAEKNVKEIMKFNTVQEISDFILKEYKDILPFRETDENL</sequence>
<feature type="active site" description="Tele-phosphohistidine intermediate" evidence="17">
    <location>
        <position position="198"/>
    </location>
</feature>
<reference evidence="24" key="1">
    <citation type="submission" date="2016-10" db="EMBL/GenBank/DDBJ databases">
        <authorList>
            <person name="Varghese N."/>
            <person name="Submissions S."/>
        </authorList>
    </citation>
    <scope>NUCLEOTIDE SEQUENCE [LARGE SCALE GENOMIC DNA]</scope>
    <source>
        <strain evidence="24">DSM 3384</strain>
    </source>
</reference>
<evidence type="ECO:0000313" key="23">
    <source>
        <dbReference type="EMBL" id="SDT84779.1"/>
    </source>
</evidence>
<evidence type="ECO:0000259" key="21">
    <source>
        <dbReference type="Pfam" id="PF02896"/>
    </source>
</evidence>
<evidence type="ECO:0000256" key="11">
    <source>
        <dbReference type="ARBA" id="ARBA00022683"/>
    </source>
</evidence>
<dbReference type="InterPro" id="IPR023151">
    <property type="entry name" value="PEP_util_CS"/>
</dbReference>
<comment type="function">
    <text evidence="16">General (non sugar-specific) component of the phosphoenolpyruvate-dependent sugar phosphotransferase system (sugar PTS). This major carbohydrate active-transport system catalyzes the phosphorylation of incoming sugar substrates concomitantly with their translocation across the cell membrane. Enzyme I transfers the phosphoryl group from phosphoenolpyruvate (PEP) to the phosphoryl carrier protein (HPr).</text>
</comment>
<evidence type="ECO:0000256" key="15">
    <source>
        <dbReference type="ARBA" id="ARBA00033235"/>
    </source>
</evidence>
<dbReference type="PANTHER" id="PTHR46244">
    <property type="entry name" value="PHOSPHOENOLPYRUVATE-PROTEIN PHOSPHOTRANSFERASE"/>
    <property type="match status" value="1"/>
</dbReference>
<dbReference type="Pfam" id="PF00391">
    <property type="entry name" value="PEP-utilizers"/>
    <property type="match status" value="1"/>
</dbReference>
<dbReference type="InterPro" id="IPR050499">
    <property type="entry name" value="PEP-utilizing_PTS_enzyme"/>
</dbReference>
<dbReference type="SUPFAM" id="SSF47831">
    <property type="entry name" value="Enzyme I of the PEP:sugar phosphotransferase system HPr-binding (sub)domain"/>
    <property type="match status" value="1"/>
</dbReference>
<evidence type="ECO:0000256" key="12">
    <source>
        <dbReference type="ARBA" id="ARBA00022723"/>
    </source>
</evidence>
<evidence type="ECO:0000256" key="9">
    <source>
        <dbReference type="ARBA" id="ARBA00022597"/>
    </source>
</evidence>
<keyword evidence="12 16" id="KW-0479">Metal-binding</keyword>
<comment type="similarity">
    <text evidence="4 16">Belongs to the PEP-utilizing enzyme family.</text>
</comment>
<feature type="domain" description="PEP-utilising enzyme mobile" evidence="20">
    <location>
        <begin position="162"/>
        <end position="234"/>
    </location>
</feature>
<proteinExistence type="inferred from homology"/>
<evidence type="ECO:0000256" key="18">
    <source>
        <dbReference type="PIRSR" id="PIRSR000732-2"/>
    </source>
</evidence>
<dbReference type="GO" id="GO:0008965">
    <property type="term" value="F:phosphoenolpyruvate-protein phosphotransferase activity"/>
    <property type="evidence" value="ECO:0007669"/>
    <property type="project" value="UniProtKB-EC"/>
</dbReference>
<dbReference type="InterPro" id="IPR024692">
    <property type="entry name" value="PTS_EI"/>
</dbReference>
<dbReference type="PANTHER" id="PTHR46244:SF6">
    <property type="entry name" value="PHOSPHOENOLPYRUVATE-PROTEIN PHOSPHOTRANSFERASE"/>
    <property type="match status" value="1"/>
</dbReference>
<evidence type="ECO:0000256" key="14">
    <source>
        <dbReference type="ARBA" id="ARBA00022842"/>
    </source>
</evidence>
<dbReference type="InterPro" id="IPR036618">
    <property type="entry name" value="PtsI_HPr-bd_sf"/>
</dbReference>
<comment type="cofactor">
    <cofactor evidence="2 16 19">
        <name>Mg(2+)</name>
        <dbReference type="ChEBI" id="CHEBI:18420"/>
    </cofactor>
</comment>
<dbReference type="InterPro" id="IPR036637">
    <property type="entry name" value="Phosphohistidine_dom_sf"/>
</dbReference>
<dbReference type="PRINTS" id="PR01736">
    <property type="entry name" value="PHPHTRNFRASE"/>
</dbReference>
<dbReference type="RefSeq" id="WP_092229875.1">
    <property type="nucleotide sequence ID" value="NZ_FNLL01000001.1"/>
</dbReference>
<dbReference type="NCBIfam" id="TIGR01417">
    <property type="entry name" value="PTS_I_fam"/>
    <property type="match status" value="1"/>
</dbReference>
<feature type="active site" description="Proton donor" evidence="17">
    <location>
        <position position="511"/>
    </location>
</feature>
<keyword evidence="10 16" id="KW-0808">Transferase</keyword>
<dbReference type="InterPro" id="IPR008279">
    <property type="entry name" value="PEP-util_enz_mobile_dom"/>
</dbReference>
<dbReference type="Gene3D" id="1.10.274.10">
    <property type="entry name" value="PtsI, HPr-binding domain"/>
    <property type="match status" value="1"/>
</dbReference>
<comment type="catalytic activity">
    <reaction evidence="1 16">
        <text>L-histidyl-[protein] + phosphoenolpyruvate = N(pros)-phospho-L-histidyl-[protein] + pyruvate</text>
        <dbReference type="Rhea" id="RHEA:23880"/>
        <dbReference type="Rhea" id="RHEA-COMP:9745"/>
        <dbReference type="Rhea" id="RHEA-COMP:9746"/>
        <dbReference type="ChEBI" id="CHEBI:15361"/>
        <dbReference type="ChEBI" id="CHEBI:29979"/>
        <dbReference type="ChEBI" id="CHEBI:58702"/>
        <dbReference type="ChEBI" id="CHEBI:64837"/>
        <dbReference type="EC" id="2.7.3.9"/>
    </reaction>
</comment>
<dbReference type="AlphaFoldDB" id="A0A1H2DPK1"/>
<dbReference type="PROSITE" id="PS00742">
    <property type="entry name" value="PEP_ENZYMES_2"/>
    <property type="match status" value="1"/>
</dbReference>
<dbReference type="InterPro" id="IPR000121">
    <property type="entry name" value="PEP_util_C"/>
</dbReference>
<evidence type="ECO:0000256" key="7">
    <source>
        <dbReference type="ARBA" id="ARBA00022448"/>
    </source>
</evidence>
<keyword evidence="7 16" id="KW-0813">Transport</keyword>
<evidence type="ECO:0000256" key="13">
    <source>
        <dbReference type="ARBA" id="ARBA00022777"/>
    </source>
</evidence>
<dbReference type="Gene3D" id="3.50.30.10">
    <property type="entry name" value="Phosphohistidine domain"/>
    <property type="match status" value="1"/>
</dbReference>
<evidence type="ECO:0000256" key="4">
    <source>
        <dbReference type="ARBA" id="ARBA00007837"/>
    </source>
</evidence>
<dbReference type="GO" id="GO:0009401">
    <property type="term" value="P:phosphoenolpyruvate-dependent sugar phosphotransferase system"/>
    <property type="evidence" value="ECO:0007669"/>
    <property type="project" value="UniProtKB-KW"/>
</dbReference>
<evidence type="ECO:0000256" key="16">
    <source>
        <dbReference type="PIRNR" id="PIRNR000732"/>
    </source>
</evidence>
<feature type="domain" description="Phosphotransferase system enzyme I N-terminal" evidence="22">
    <location>
        <begin position="12"/>
        <end position="135"/>
    </location>
</feature>
<dbReference type="Pfam" id="PF05524">
    <property type="entry name" value="PEP-utilisers_N"/>
    <property type="match status" value="1"/>
</dbReference>
<dbReference type="SUPFAM" id="SSF51621">
    <property type="entry name" value="Phosphoenolpyruvate/pyruvate domain"/>
    <property type="match status" value="1"/>
</dbReference>
<accession>A0A1H2DPK1</accession>
<gene>
    <name evidence="23" type="ORF">SAMN04487931_101381</name>
</gene>
<dbReference type="InterPro" id="IPR006318">
    <property type="entry name" value="PTS_EI-like"/>
</dbReference>
<evidence type="ECO:0000256" key="10">
    <source>
        <dbReference type="ARBA" id="ARBA00022679"/>
    </source>
</evidence>
<keyword evidence="14 16" id="KW-0460">Magnesium</keyword>
<keyword evidence="13 16" id="KW-0418">Kinase</keyword>
<dbReference type="EMBL" id="FNLL01000001">
    <property type="protein sequence ID" value="SDT84779.1"/>
    <property type="molecule type" value="Genomic_DNA"/>
</dbReference>
<evidence type="ECO:0000259" key="20">
    <source>
        <dbReference type="Pfam" id="PF00391"/>
    </source>
</evidence>
<feature type="binding site" evidence="18">
    <location>
        <position position="474"/>
    </location>
    <ligand>
        <name>phosphoenolpyruvate</name>
        <dbReference type="ChEBI" id="CHEBI:58702"/>
    </ligand>
</feature>
<dbReference type="Gene3D" id="3.20.20.60">
    <property type="entry name" value="Phosphoenolpyruvate-binding domains"/>
    <property type="match status" value="1"/>
</dbReference>
<dbReference type="GO" id="GO:0046872">
    <property type="term" value="F:metal ion binding"/>
    <property type="evidence" value="ECO:0007669"/>
    <property type="project" value="UniProtKB-KW"/>
</dbReference>
<feature type="binding site" evidence="18">
    <location>
        <position position="341"/>
    </location>
    <ligand>
        <name>phosphoenolpyruvate</name>
        <dbReference type="ChEBI" id="CHEBI:58702"/>
    </ligand>
</feature>
<dbReference type="InterPro" id="IPR040442">
    <property type="entry name" value="Pyrv_kinase-like_dom_sf"/>
</dbReference>
<evidence type="ECO:0000256" key="3">
    <source>
        <dbReference type="ARBA" id="ARBA00004496"/>
    </source>
</evidence>
<evidence type="ECO:0000256" key="5">
    <source>
        <dbReference type="ARBA" id="ARBA00012232"/>
    </source>
</evidence>
<evidence type="ECO:0000256" key="2">
    <source>
        <dbReference type="ARBA" id="ARBA00001946"/>
    </source>
</evidence>
<dbReference type="EC" id="2.7.3.9" evidence="5 16"/>
<feature type="domain" description="PEP-utilising enzyme C-terminal" evidence="21">
    <location>
        <begin position="261"/>
        <end position="550"/>
    </location>
</feature>
<keyword evidence="24" id="KW-1185">Reference proteome</keyword>
<dbReference type="PIRSF" id="PIRSF000732">
    <property type="entry name" value="PTS_enzyme_I"/>
    <property type="match status" value="1"/>
</dbReference>
<comment type="subcellular location">
    <subcellularLocation>
        <location evidence="3 16">Cytoplasm</location>
    </subcellularLocation>
</comment>
<evidence type="ECO:0000256" key="6">
    <source>
        <dbReference type="ARBA" id="ARBA00016544"/>
    </source>
</evidence>
<feature type="binding site" evidence="19">
    <location>
        <position position="464"/>
    </location>
    <ligand>
        <name>Mg(2+)</name>
        <dbReference type="ChEBI" id="CHEBI:18420"/>
    </ligand>
</feature>
<dbReference type="Proteomes" id="UP000199608">
    <property type="component" value="Unassembled WGS sequence"/>
</dbReference>
<keyword evidence="8 16" id="KW-0963">Cytoplasm</keyword>
<dbReference type="GO" id="GO:0005737">
    <property type="term" value="C:cytoplasm"/>
    <property type="evidence" value="ECO:0007669"/>
    <property type="project" value="UniProtKB-SubCell"/>
</dbReference>
<protein>
    <recommendedName>
        <fullName evidence="6 16">Phosphoenolpyruvate-protein phosphotransferase</fullName>
        <ecNumber evidence="5 16">2.7.3.9</ecNumber>
    </recommendedName>
    <alternativeName>
        <fullName evidence="15 16">Phosphotransferase system, enzyme I</fullName>
    </alternativeName>
</protein>
<dbReference type="SUPFAM" id="SSF52009">
    <property type="entry name" value="Phosphohistidine domain"/>
    <property type="match status" value="1"/>
</dbReference>
<evidence type="ECO:0000256" key="8">
    <source>
        <dbReference type="ARBA" id="ARBA00022490"/>
    </source>
</evidence>
<feature type="binding site" evidence="18">
    <location>
        <begin position="463"/>
        <end position="464"/>
    </location>
    <ligand>
        <name>phosphoenolpyruvate</name>
        <dbReference type="ChEBI" id="CHEBI:58702"/>
    </ligand>
</feature>
<keyword evidence="9 16" id="KW-0762">Sugar transport</keyword>
<evidence type="ECO:0000259" key="22">
    <source>
        <dbReference type="Pfam" id="PF05524"/>
    </source>
</evidence>
<organism evidence="23 24">
    <name type="scientific">Desulfobacula phenolica</name>
    <dbReference type="NCBI Taxonomy" id="90732"/>
    <lineage>
        <taxon>Bacteria</taxon>
        <taxon>Pseudomonadati</taxon>
        <taxon>Thermodesulfobacteriota</taxon>
        <taxon>Desulfobacteria</taxon>
        <taxon>Desulfobacterales</taxon>
        <taxon>Desulfobacteraceae</taxon>
        <taxon>Desulfobacula</taxon>
    </lineage>
</organism>
<dbReference type="Pfam" id="PF02896">
    <property type="entry name" value="PEP-utilizers_C"/>
    <property type="match status" value="1"/>
</dbReference>
<dbReference type="InterPro" id="IPR008731">
    <property type="entry name" value="PTS_EIN"/>
</dbReference>
<dbReference type="InterPro" id="IPR015813">
    <property type="entry name" value="Pyrv/PenolPyrv_kinase-like_dom"/>
</dbReference>
<evidence type="ECO:0000256" key="17">
    <source>
        <dbReference type="PIRSR" id="PIRSR000732-1"/>
    </source>
</evidence>
<evidence type="ECO:0000256" key="1">
    <source>
        <dbReference type="ARBA" id="ARBA00000683"/>
    </source>
</evidence>
<keyword evidence="11 16" id="KW-0598">Phosphotransferase system</keyword>
<evidence type="ECO:0000256" key="19">
    <source>
        <dbReference type="PIRSR" id="PIRSR000732-3"/>
    </source>
</evidence>
<name>A0A1H2DPK1_9BACT</name>
<feature type="binding site" evidence="19">
    <location>
        <position position="440"/>
    </location>
    <ligand>
        <name>Mg(2+)</name>
        <dbReference type="ChEBI" id="CHEBI:18420"/>
    </ligand>
</feature>
<dbReference type="GO" id="GO:0016301">
    <property type="term" value="F:kinase activity"/>
    <property type="evidence" value="ECO:0007669"/>
    <property type="project" value="UniProtKB-KW"/>
</dbReference>
<evidence type="ECO:0000313" key="24">
    <source>
        <dbReference type="Proteomes" id="UP000199608"/>
    </source>
</evidence>
<feature type="binding site" evidence="18">
    <location>
        <position position="305"/>
    </location>
    <ligand>
        <name>phosphoenolpyruvate</name>
        <dbReference type="ChEBI" id="CHEBI:58702"/>
    </ligand>
</feature>